<protein>
    <recommendedName>
        <fullName evidence="3">peptidylprolyl isomerase</fullName>
        <ecNumber evidence="3">5.2.1.8</ecNumber>
    </recommendedName>
</protein>
<evidence type="ECO:0000259" key="9">
    <source>
        <dbReference type="PROSITE" id="PS50198"/>
    </source>
</evidence>
<comment type="catalytic activity">
    <reaction evidence="1">
        <text>[protein]-peptidylproline (omega=180) = [protein]-peptidylproline (omega=0)</text>
        <dbReference type="Rhea" id="RHEA:16237"/>
        <dbReference type="Rhea" id="RHEA-COMP:10747"/>
        <dbReference type="Rhea" id="RHEA-COMP:10748"/>
        <dbReference type="ChEBI" id="CHEBI:83833"/>
        <dbReference type="ChEBI" id="CHEBI:83834"/>
        <dbReference type="EC" id="5.2.1.8"/>
    </reaction>
</comment>
<dbReference type="InterPro" id="IPR027304">
    <property type="entry name" value="Trigger_fact/SurA_dom_sf"/>
</dbReference>
<gene>
    <name evidence="10" type="ORF">RI048_26105</name>
</gene>
<keyword evidence="6 7" id="KW-0413">Isomerase</keyword>
<dbReference type="EC" id="5.2.1.8" evidence="3"/>
<dbReference type="SUPFAM" id="SSF109998">
    <property type="entry name" value="Triger factor/SurA peptide-binding domain-like"/>
    <property type="match status" value="1"/>
</dbReference>
<proteinExistence type="inferred from homology"/>
<evidence type="ECO:0000256" key="3">
    <source>
        <dbReference type="ARBA" id="ARBA00013194"/>
    </source>
</evidence>
<organism evidence="10 11">
    <name type="scientific">Herbaspirillum huttiense subsp. lycopersici</name>
    <dbReference type="NCBI Taxonomy" id="3074428"/>
    <lineage>
        <taxon>Bacteria</taxon>
        <taxon>Pseudomonadati</taxon>
        <taxon>Pseudomonadota</taxon>
        <taxon>Betaproteobacteria</taxon>
        <taxon>Burkholderiales</taxon>
        <taxon>Oxalobacteraceae</taxon>
        <taxon>Herbaspirillum</taxon>
    </lineage>
</organism>
<evidence type="ECO:0000313" key="10">
    <source>
        <dbReference type="EMBL" id="MDR9851726.1"/>
    </source>
</evidence>
<dbReference type="Pfam" id="PF13145">
    <property type="entry name" value="Rotamase_2"/>
    <property type="match status" value="1"/>
</dbReference>
<dbReference type="InterPro" id="IPR046357">
    <property type="entry name" value="PPIase_dom_sf"/>
</dbReference>
<dbReference type="SUPFAM" id="SSF54534">
    <property type="entry name" value="FKBP-like"/>
    <property type="match status" value="1"/>
</dbReference>
<evidence type="ECO:0000256" key="1">
    <source>
        <dbReference type="ARBA" id="ARBA00000971"/>
    </source>
</evidence>
<dbReference type="EMBL" id="JAVLSJ010000021">
    <property type="protein sequence ID" value="MDR9851726.1"/>
    <property type="molecule type" value="Genomic_DNA"/>
</dbReference>
<keyword evidence="11" id="KW-1185">Reference proteome</keyword>
<dbReference type="InterPro" id="IPR000297">
    <property type="entry name" value="PPIase_PpiC"/>
</dbReference>
<dbReference type="GO" id="GO:0016853">
    <property type="term" value="F:isomerase activity"/>
    <property type="evidence" value="ECO:0007669"/>
    <property type="project" value="UniProtKB-KW"/>
</dbReference>
<dbReference type="InterPro" id="IPR050245">
    <property type="entry name" value="PrsA_foldase"/>
</dbReference>
<evidence type="ECO:0000256" key="8">
    <source>
        <dbReference type="SAM" id="SignalP"/>
    </source>
</evidence>
<reference evidence="10" key="1">
    <citation type="submission" date="2023-09" db="EMBL/GenBank/DDBJ databases">
        <title>Description of first Herbaspirillum huttiense subsp. nephrolepsisexaltata and Herbaspirillum huttiense subsp. lycopersicon.</title>
        <authorList>
            <person name="Poudel M."/>
            <person name="Sharma A."/>
            <person name="Goss E."/>
            <person name="Tapia J.H."/>
            <person name="Harmon C.M."/>
            <person name="Jones J.B."/>
        </authorList>
    </citation>
    <scope>NUCLEOTIDE SEQUENCE</scope>
    <source>
        <strain evidence="10">SE1</strain>
    </source>
</reference>
<feature type="signal peptide" evidence="8">
    <location>
        <begin position="1"/>
        <end position="24"/>
    </location>
</feature>
<dbReference type="Proteomes" id="UP001246576">
    <property type="component" value="Unassembled WGS sequence"/>
</dbReference>
<feature type="chain" id="PRO_5046200380" description="peptidylprolyl isomerase" evidence="8">
    <location>
        <begin position="25"/>
        <end position="282"/>
    </location>
</feature>
<evidence type="ECO:0000256" key="6">
    <source>
        <dbReference type="ARBA" id="ARBA00023235"/>
    </source>
</evidence>
<comment type="similarity">
    <text evidence="2">Belongs to the PpiC/parvulin rotamase family.</text>
</comment>
<sequence>MMNNLSLRHALCTSLLVVPALLFAQTIDKSSPPAGVAAVVNGKNIPESLVQEAIKLTGLPDSAPLRNAVKSQLIARELFRQQAVKSPTLENRPEVKKAMQEAKDAAMIQLYLRDAIKPSPVTDDMVREQFNAIVGSLGPNEYKARLIQVEDDASAQKVLEQIKAGADFVKLAAQYSTAANKNRGGELEWVSFKLPATDGKTQNLPLPVAQAISELVPGGVTKAPVVWNNERYVIRLDQLRPTQVPQYDDVKAALRQTMERKALEQATLKLVGELTSSAKIQQ</sequence>
<dbReference type="Gene3D" id="3.10.50.40">
    <property type="match status" value="1"/>
</dbReference>
<dbReference type="PANTHER" id="PTHR47245:SF1">
    <property type="entry name" value="FOLDASE PROTEIN PRSA"/>
    <property type="match status" value="1"/>
</dbReference>
<evidence type="ECO:0000256" key="4">
    <source>
        <dbReference type="ARBA" id="ARBA00022729"/>
    </source>
</evidence>
<feature type="domain" description="PpiC" evidence="9">
    <location>
        <begin position="139"/>
        <end position="238"/>
    </location>
</feature>
<dbReference type="PROSITE" id="PS50198">
    <property type="entry name" value="PPIC_PPIASE_2"/>
    <property type="match status" value="1"/>
</dbReference>
<evidence type="ECO:0000313" key="11">
    <source>
        <dbReference type="Proteomes" id="UP001246576"/>
    </source>
</evidence>
<evidence type="ECO:0000256" key="5">
    <source>
        <dbReference type="ARBA" id="ARBA00023110"/>
    </source>
</evidence>
<comment type="caution">
    <text evidence="10">The sequence shown here is derived from an EMBL/GenBank/DDBJ whole genome shotgun (WGS) entry which is preliminary data.</text>
</comment>
<accession>A0ABU2EUA2</accession>
<dbReference type="RefSeq" id="WP_310841588.1">
    <property type="nucleotide sequence ID" value="NZ_JAVLSJ010000021.1"/>
</dbReference>
<name>A0ABU2EUA2_9BURK</name>
<evidence type="ECO:0000256" key="7">
    <source>
        <dbReference type="PROSITE-ProRule" id="PRU00278"/>
    </source>
</evidence>
<dbReference type="PANTHER" id="PTHR47245">
    <property type="entry name" value="PEPTIDYLPROLYL ISOMERASE"/>
    <property type="match status" value="1"/>
</dbReference>
<keyword evidence="5 7" id="KW-0697">Rotamase</keyword>
<evidence type="ECO:0000256" key="2">
    <source>
        <dbReference type="ARBA" id="ARBA00007656"/>
    </source>
</evidence>
<keyword evidence="4 8" id="KW-0732">Signal</keyword>